<gene>
    <name evidence="9" type="ORF">SAMN04487977_11358</name>
</gene>
<accession>A0A1H9JKJ1</accession>
<evidence type="ECO:0000256" key="4">
    <source>
        <dbReference type="ARBA" id="ARBA00022801"/>
    </source>
</evidence>
<dbReference type="Gene3D" id="3.20.20.80">
    <property type="entry name" value="Glycosidases"/>
    <property type="match status" value="1"/>
</dbReference>
<dbReference type="Proteomes" id="UP000182360">
    <property type="component" value="Unassembled WGS sequence"/>
</dbReference>
<dbReference type="GO" id="GO:0016020">
    <property type="term" value="C:membrane"/>
    <property type="evidence" value="ECO:0007669"/>
    <property type="project" value="TreeGrafter"/>
</dbReference>
<dbReference type="SUPFAM" id="SSF55545">
    <property type="entry name" value="beta-N-acetylhexosaminidase-like domain"/>
    <property type="match status" value="1"/>
</dbReference>
<comment type="catalytic activity">
    <reaction evidence="1">
        <text>Hydrolysis of terminal non-reducing N-acetyl-D-hexosamine residues in N-acetyl-beta-D-hexosaminides.</text>
        <dbReference type="EC" id="3.2.1.52"/>
    </reaction>
</comment>
<dbReference type="InterPro" id="IPR015882">
    <property type="entry name" value="HEX_bac_N"/>
</dbReference>
<dbReference type="Gene3D" id="3.30.379.10">
    <property type="entry name" value="Chitobiase/beta-hexosaminidase domain 2-like"/>
    <property type="match status" value="1"/>
</dbReference>
<organism evidence="9 10">
    <name type="scientific">Treponema bryantii</name>
    <dbReference type="NCBI Taxonomy" id="163"/>
    <lineage>
        <taxon>Bacteria</taxon>
        <taxon>Pseudomonadati</taxon>
        <taxon>Spirochaetota</taxon>
        <taxon>Spirochaetia</taxon>
        <taxon>Spirochaetales</taxon>
        <taxon>Treponemataceae</taxon>
        <taxon>Treponema</taxon>
    </lineage>
</organism>
<proteinExistence type="inferred from homology"/>
<dbReference type="InterPro" id="IPR017853">
    <property type="entry name" value="GH"/>
</dbReference>
<dbReference type="STRING" id="163.SAMN04487775_103167"/>
<dbReference type="GO" id="GO:0005975">
    <property type="term" value="P:carbohydrate metabolic process"/>
    <property type="evidence" value="ECO:0007669"/>
    <property type="project" value="InterPro"/>
</dbReference>
<dbReference type="InterPro" id="IPR029018">
    <property type="entry name" value="Hex-like_dom2"/>
</dbReference>
<dbReference type="PIRSF" id="PIRSF001093">
    <property type="entry name" value="B-hxosamndse_ab_euk"/>
    <property type="match status" value="1"/>
</dbReference>
<dbReference type="Pfam" id="PF00728">
    <property type="entry name" value="Glyco_hydro_20"/>
    <property type="match status" value="1"/>
</dbReference>
<dbReference type="AlphaFoldDB" id="A0A1H9JKJ1"/>
<dbReference type="GO" id="GO:0004563">
    <property type="term" value="F:beta-N-acetylhexosaminidase activity"/>
    <property type="evidence" value="ECO:0007669"/>
    <property type="project" value="UniProtKB-EC"/>
</dbReference>
<feature type="domain" description="Glycoside hydrolase family 20 catalytic" evidence="7">
    <location>
        <begin position="127"/>
        <end position="477"/>
    </location>
</feature>
<evidence type="ECO:0000256" key="1">
    <source>
        <dbReference type="ARBA" id="ARBA00001231"/>
    </source>
</evidence>
<dbReference type="OrthoDB" id="1098018at2"/>
<evidence type="ECO:0000256" key="6">
    <source>
        <dbReference type="PIRSR" id="PIRSR625705-1"/>
    </source>
</evidence>
<dbReference type="EC" id="3.2.1.52" evidence="3"/>
<dbReference type="CDD" id="cd06563">
    <property type="entry name" value="GH20_chitobiase-like"/>
    <property type="match status" value="1"/>
</dbReference>
<dbReference type="GO" id="GO:0030203">
    <property type="term" value="P:glycosaminoglycan metabolic process"/>
    <property type="evidence" value="ECO:0007669"/>
    <property type="project" value="TreeGrafter"/>
</dbReference>
<dbReference type="RefSeq" id="WP_074645540.1">
    <property type="nucleotide sequence ID" value="NZ_FOFU01000013.1"/>
</dbReference>
<keyword evidence="10" id="KW-1185">Reference proteome</keyword>
<evidence type="ECO:0000259" key="8">
    <source>
        <dbReference type="Pfam" id="PF02838"/>
    </source>
</evidence>
<dbReference type="Pfam" id="PF02838">
    <property type="entry name" value="Glyco_hydro_20b"/>
    <property type="match status" value="1"/>
</dbReference>
<reference evidence="9 10" key="1">
    <citation type="submission" date="2016-10" db="EMBL/GenBank/DDBJ databases">
        <authorList>
            <person name="de Groot N.N."/>
        </authorList>
    </citation>
    <scope>NUCLEOTIDE SEQUENCE [LARGE SCALE GENOMIC DNA]</scope>
    <source>
        <strain evidence="9 10">B25</strain>
    </source>
</reference>
<dbReference type="InterPro" id="IPR015883">
    <property type="entry name" value="Glyco_hydro_20_cat"/>
</dbReference>
<evidence type="ECO:0000256" key="2">
    <source>
        <dbReference type="ARBA" id="ARBA00006285"/>
    </source>
</evidence>
<evidence type="ECO:0000313" key="9">
    <source>
        <dbReference type="EMBL" id="SEQ87319.1"/>
    </source>
</evidence>
<keyword evidence="4" id="KW-0378">Hydrolase</keyword>
<evidence type="ECO:0000313" key="10">
    <source>
        <dbReference type="Proteomes" id="UP000182360"/>
    </source>
</evidence>
<protein>
    <recommendedName>
        <fullName evidence="3">beta-N-acetylhexosaminidase</fullName>
        <ecNumber evidence="3">3.2.1.52</ecNumber>
    </recommendedName>
</protein>
<dbReference type="SUPFAM" id="SSF51445">
    <property type="entry name" value="(Trans)glycosidases"/>
    <property type="match status" value="1"/>
</dbReference>
<dbReference type="PANTHER" id="PTHR22600:SF57">
    <property type="entry name" value="BETA-N-ACETYLHEXOSAMINIDASE"/>
    <property type="match status" value="1"/>
</dbReference>
<name>A0A1H9JKJ1_9SPIR</name>
<comment type="similarity">
    <text evidence="2">Belongs to the glycosyl hydrolase 20 family.</text>
</comment>
<evidence type="ECO:0000256" key="5">
    <source>
        <dbReference type="ARBA" id="ARBA00023295"/>
    </source>
</evidence>
<feature type="active site" description="Proton donor" evidence="6">
    <location>
        <position position="303"/>
    </location>
</feature>
<dbReference type="PRINTS" id="PR00738">
    <property type="entry name" value="GLHYDRLASE20"/>
</dbReference>
<sequence>MDNRITIIPKPISVETGNKIINIRTKSVSICINTDSKADLYKTAATAFGVAGIKTSDKGISVFIELQPQDKKQEINEGYNLTLSDEEIRIKAESLNGIFYGCISAAQLISRADNELPELNITDQPIHSWRGFLLDTSRSFYSTAFIKKMLDACALHKLNIFHWHLTDDQGWRFEVPGYPRLTEIGSKRQDYTMPASEDGFYDEEKLIRRWYTDEEIKEIIRYAQERCIQIIPEVEFPGHSSALLAAYPEYGCTGGPYQVENRWGIFPDVLCLGNDNIFTIYEAALKKITELFPSDYIHIGGDECPHERWEICPKCQARMKTEGLDSAAQLQAWGTTKIASMVAKLGKVPIGWDEVLDNNKHNKLPDNVIVQSWRGTEGGIKAASLNHKVIMSPTQRFYLNLKNKDSFEEPGRLGVTTTKKTYTFSPAGKELKLENPEQRKLILGGECTLWTEKLPHSRNAEYLLFPRFCAAAETLWLPEEKKDFEDFKQRLEYHKKLLHQLDYRYYEGELE</sequence>
<keyword evidence="5" id="KW-0326">Glycosidase</keyword>
<dbReference type="EMBL" id="FOFU01000013">
    <property type="protein sequence ID" value="SEQ87319.1"/>
    <property type="molecule type" value="Genomic_DNA"/>
</dbReference>
<feature type="domain" description="Beta-hexosaminidase bacterial type N-terminal" evidence="8">
    <location>
        <begin position="5"/>
        <end position="124"/>
    </location>
</feature>
<evidence type="ECO:0000259" key="7">
    <source>
        <dbReference type="Pfam" id="PF00728"/>
    </source>
</evidence>
<dbReference type="InterPro" id="IPR025705">
    <property type="entry name" value="Beta_hexosaminidase_sua/sub"/>
</dbReference>
<dbReference type="PANTHER" id="PTHR22600">
    <property type="entry name" value="BETA-HEXOSAMINIDASE"/>
    <property type="match status" value="1"/>
</dbReference>
<evidence type="ECO:0000256" key="3">
    <source>
        <dbReference type="ARBA" id="ARBA00012663"/>
    </source>
</evidence>